<sequence length="303" mass="33323">MAAIHCGIKINWSRFLFDILKEMVTPSSKQARGICCSTQYYARGSNLTLGESKALPPVKIISVKSVGTYITKNKSVSTAAEKVTEEPVVAKVVTAAAKRRPTPGAETLAKKKRITVGRAAPTVKDLSIVPVQEAVPISMVSAGSPSVQRSQAPKRKLLLQKESYEEETDEREKYKEAIDSEDTIPLSKIRDAVVEEIATFFHSFSIRSLSALKSVSNLAAKEEQMLKWAETDSLQTAFSTSPKSSLCLISELIFNCSCIKLVNHLGVPYNSEDFCCTRSGAPSLFQHRYLQPNQLRLLLNVPV</sequence>
<evidence type="ECO:0000313" key="1">
    <source>
        <dbReference type="EMBL" id="KZV22410.1"/>
    </source>
</evidence>
<dbReference type="EMBL" id="KV014372">
    <property type="protein sequence ID" value="KZV22410.1"/>
    <property type="molecule type" value="Genomic_DNA"/>
</dbReference>
<keyword evidence="2" id="KW-1185">Reference proteome</keyword>
<dbReference type="AlphaFoldDB" id="A0A2Z7AMP9"/>
<organism evidence="1 2">
    <name type="scientific">Dorcoceras hygrometricum</name>
    <dbReference type="NCBI Taxonomy" id="472368"/>
    <lineage>
        <taxon>Eukaryota</taxon>
        <taxon>Viridiplantae</taxon>
        <taxon>Streptophyta</taxon>
        <taxon>Embryophyta</taxon>
        <taxon>Tracheophyta</taxon>
        <taxon>Spermatophyta</taxon>
        <taxon>Magnoliopsida</taxon>
        <taxon>eudicotyledons</taxon>
        <taxon>Gunneridae</taxon>
        <taxon>Pentapetalae</taxon>
        <taxon>asterids</taxon>
        <taxon>lamiids</taxon>
        <taxon>Lamiales</taxon>
        <taxon>Gesneriaceae</taxon>
        <taxon>Didymocarpoideae</taxon>
        <taxon>Trichosporeae</taxon>
        <taxon>Loxocarpinae</taxon>
        <taxon>Dorcoceras</taxon>
    </lineage>
</organism>
<reference evidence="1 2" key="1">
    <citation type="journal article" date="2015" name="Proc. Natl. Acad. Sci. U.S.A.">
        <title>The resurrection genome of Boea hygrometrica: A blueprint for survival of dehydration.</title>
        <authorList>
            <person name="Xiao L."/>
            <person name="Yang G."/>
            <person name="Zhang L."/>
            <person name="Yang X."/>
            <person name="Zhao S."/>
            <person name="Ji Z."/>
            <person name="Zhou Q."/>
            <person name="Hu M."/>
            <person name="Wang Y."/>
            <person name="Chen M."/>
            <person name="Xu Y."/>
            <person name="Jin H."/>
            <person name="Xiao X."/>
            <person name="Hu G."/>
            <person name="Bao F."/>
            <person name="Hu Y."/>
            <person name="Wan P."/>
            <person name="Li L."/>
            <person name="Deng X."/>
            <person name="Kuang T."/>
            <person name="Xiang C."/>
            <person name="Zhu J.K."/>
            <person name="Oliver M.J."/>
            <person name="He Y."/>
        </authorList>
    </citation>
    <scope>NUCLEOTIDE SEQUENCE [LARGE SCALE GENOMIC DNA]</scope>
    <source>
        <strain evidence="2">cv. XS01</strain>
    </source>
</reference>
<name>A0A2Z7AMP9_9LAMI</name>
<gene>
    <name evidence="1" type="ORF">F511_20859</name>
</gene>
<dbReference type="Proteomes" id="UP000250235">
    <property type="component" value="Unassembled WGS sequence"/>
</dbReference>
<accession>A0A2Z7AMP9</accession>
<protein>
    <submittedName>
        <fullName evidence="1">Cyclin-like F-box domain containing protein</fullName>
    </submittedName>
</protein>
<proteinExistence type="predicted"/>
<evidence type="ECO:0000313" key="2">
    <source>
        <dbReference type="Proteomes" id="UP000250235"/>
    </source>
</evidence>